<dbReference type="GO" id="GO:0015833">
    <property type="term" value="P:peptide transport"/>
    <property type="evidence" value="ECO:0007669"/>
    <property type="project" value="TreeGrafter"/>
</dbReference>
<evidence type="ECO:0000259" key="1">
    <source>
        <dbReference type="Pfam" id="PF00496"/>
    </source>
</evidence>
<dbReference type="PROSITE" id="PS51257">
    <property type="entry name" value="PROKAR_LIPOPROTEIN"/>
    <property type="match status" value="1"/>
</dbReference>
<feature type="domain" description="Solute-binding protein family 5" evidence="1">
    <location>
        <begin position="78"/>
        <end position="455"/>
    </location>
</feature>
<proteinExistence type="predicted"/>
<dbReference type="InterPro" id="IPR039424">
    <property type="entry name" value="SBP_5"/>
</dbReference>
<dbReference type="EMBL" id="JABAIK010000001">
    <property type="protein sequence ID" value="NLS11414.1"/>
    <property type="molecule type" value="Genomic_DNA"/>
</dbReference>
<dbReference type="GO" id="GO:0030288">
    <property type="term" value="C:outer membrane-bounded periplasmic space"/>
    <property type="evidence" value="ECO:0007669"/>
    <property type="project" value="UniProtKB-ARBA"/>
</dbReference>
<keyword evidence="3" id="KW-1185">Reference proteome</keyword>
<dbReference type="CDD" id="cd08493">
    <property type="entry name" value="PBP2_DppA_like"/>
    <property type="match status" value="1"/>
</dbReference>
<accession>A0A7X8TMR4</accession>
<reference evidence="2 3" key="1">
    <citation type="submission" date="2020-04" db="EMBL/GenBank/DDBJ databases">
        <title>Vibrio sp. SM6, a novel species isolated from seawater.</title>
        <authorList>
            <person name="Wang X."/>
        </authorList>
    </citation>
    <scope>NUCLEOTIDE SEQUENCE [LARGE SCALE GENOMIC DNA]</scope>
    <source>
        <strain evidence="2 3">SM6</strain>
    </source>
</reference>
<comment type="caution">
    <text evidence="2">The sequence shown here is derived from an EMBL/GenBank/DDBJ whole genome shotgun (WGS) entry which is preliminary data.</text>
</comment>
<dbReference type="AlphaFoldDB" id="A0A7X8TMR4"/>
<name>A0A7X8TMR4_9VIBR</name>
<dbReference type="Proteomes" id="UP000535589">
    <property type="component" value="Unassembled WGS sequence"/>
</dbReference>
<dbReference type="GO" id="GO:0043190">
    <property type="term" value="C:ATP-binding cassette (ABC) transporter complex"/>
    <property type="evidence" value="ECO:0007669"/>
    <property type="project" value="InterPro"/>
</dbReference>
<dbReference type="Gene3D" id="3.10.105.10">
    <property type="entry name" value="Dipeptide-binding Protein, Domain 3"/>
    <property type="match status" value="1"/>
</dbReference>
<dbReference type="GO" id="GO:1904680">
    <property type="term" value="F:peptide transmembrane transporter activity"/>
    <property type="evidence" value="ECO:0007669"/>
    <property type="project" value="TreeGrafter"/>
</dbReference>
<dbReference type="SUPFAM" id="SSF53850">
    <property type="entry name" value="Periplasmic binding protein-like II"/>
    <property type="match status" value="1"/>
</dbReference>
<organism evidence="2 3">
    <name type="scientific">Vibrio agarilyticus</name>
    <dbReference type="NCBI Taxonomy" id="2726741"/>
    <lineage>
        <taxon>Bacteria</taxon>
        <taxon>Pseudomonadati</taxon>
        <taxon>Pseudomonadota</taxon>
        <taxon>Gammaproteobacteria</taxon>
        <taxon>Vibrionales</taxon>
        <taxon>Vibrionaceae</taxon>
        <taxon>Vibrio</taxon>
    </lineage>
</organism>
<sequence>MNLFNKLCLGLLGLAFLTACSDEREHRNVHQSGFVFCGQSDPETFNPQLVDSGVTAETLGSQLYDTLLTIDPISFQPRASIATEWQSNHAGTEYLLTLRDDVKFQTTPWFTPTRPLNASDVVFSFERIINKAAPYHNIGGGLYPWFSRINFATFVQNVEAINDRQVKFTLTRPNFAFLSTLATPHSAILSSEYAQYLRQNDQMAQLDKLPVGSGPFLLVEHKANDYIRLKRHVDHWRGKAVMKQMVLDVSQRGTGTLAKLMREECDVLSTPLASQLHAIQRHPNLLLSAVPAMNVAFVAINTRHPALADVRVRQALSFAINRQRLLESVYYGAGIAATTLLPPNSWAYQKDQRQVHYDREHAIALLDEAGYGDGLALSMWVPLTPRAYNPSPHKAAELIQANLADIGIRLTLFTDDRAERKDLQHTQEADLFLTGWIADTGEPDSILRPLLSCSSQHAGLNVSMWCNDDFDFLLDLALETKEQRYRVNLYYQVQNLLNQEFPVIPLAHGMQQQVHHRSLIGIKSSPFHALPFHNVERLY</sequence>
<gene>
    <name evidence="2" type="ORF">HGP28_00750</name>
</gene>
<dbReference type="Gene3D" id="3.40.190.10">
    <property type="entry name" value="Periplasmic binding protein-like II"/>
    <property type="match status" value="1"/>
</dbReference>
<evidence type="ECO:0000313" key="3">
    <source>
        <dbReference type="Proteomes" id="UP000535589"/>
    </source>
</evidence>
<dbReference type="InterPro" id="IPR030678">
    <property type="entry name" value="Peptide/Ni-bd"/>
</dbReference>
<dbReference type="PANTHER" id="PTHR30290">
    <property type="entry name" value="PERIPLASMIC BINDING COMPONENT OF ABC TRANSPORTER"/>
    <property type="match status" value="1"/>
</dbReference>
<dbReference type="InterPro" id="IPR000914">
    <property type="entry name" value="SBP_5_dom"/>
</dbReference>
<dbReference type="Pfam" id="PF00496">
    <property type="entry name" value="SBP_bac_5"/>
    <property type="match status" value="1"/>
</dbReference>
<dbReference type="RefSeq" id="WP_168834518.1">
    <property type="nucleotide sequence ID" value="NZ_JABAIK010000001.1"/>
</dbReference>
<protein>
    <submittedName>
        <fullName evidence="2">ABC transporter substrate-binding protein</fullName>
    </submittedName>
</protein>
<dbReference type="Gene3D" id="3.90.76.10">
    <property type="entry name" value="Dipeptide-binding Protein, Domain 1"/>
    <property type="match status" value="1"/>
</dbReference>
<dbReference type="PANTHER" id="PTHR30290:SF28">
    <property type="entry name" value="ABC TRANSPORTER PERIPLASMIC-BINDING PROTEIN SAPA-RELATED"/>
    <property type="match status" value="1"/>
</dbReference>
<dbReference type="PIRSF" id="PIRSF002741">
    <property type="entry name" value="MppA"/>
    <property type="match status" value="1"/>
</dbReference>
<evidence type="ECO:0000313" key="2">
    <source>
        <dbReference type="EMBL" id="NLS11414.1"/>
    </source>
</evidence>